<sequence>DLFTEAADSAMADMKGRLANQYYERAEEAWAMMEE</sequence>
<gene>
    <name evidence="1" type="ORF">scyTo_0012999</name>
</gene>
<organism evidence="1 2">
    <name type="scientific">Scyliorhinus torazame</name>
    <name type="common">Cloudy catshark</name>
    <name type="synonym">Catulus torazame</name>
    <dbReference type="NCBI Taxonomy" id="75743"/>
    <lineage>
        <taxon>Eukaryota</taxon>
        <taxon>Metazoa</taxon>
        <taxon>Chordata</taxon>
        <taxon>Craniata</taxon>
        <taxon>Vertebrata</taxon>
        <taxon>Chondrichthyes</taxon>
        <taxon>Elasmobranchii</taxon>
        <taxon>Galeomorphii</taxon>
        <taxon>Galeoidea</taxon>
        <taxon>Carcharhiniformes</taxon>
        <taxon>Scyliorhinidae</taxon>
        <taxon>Scyliorhinus</taxon>
    </lineage>
</organism>
<comment type="caution">
    <text evidence="1">The sequence shown here is derived from an EMBL/GenBank/DDBJ whole genome shotgun (WGS) entry which is preliminary data.</text>
</comment>
<accession>A0A401NM34</accession>
<dbReference type="EMBL" id="BFAA01006472">
    <property type="protein sequence ID" value="GCB61945.1"/>
    <property type="molecule type" value="Genomic_DNA"/>
</dbReference>
<keyword evidence="2" id="KW-1185">Reference proteome</keyword>
<feature type="non-terminal residue" evidence="1">
    <location>
        <position position="1"/>
    </location>
</feature>
<reference evidence="1 2" key="1">
    <citation type="journal article" date="2018" name="Nat. Ecol. Evol.">
        <title>Shark genomes provide insights into elasmobranch evolution and the origin of vertebrates.</title>
        <authorList>
            <person name="Hara Y"/>
            <person name="Yamaguchi K"/>
            <person name="Onimaru K"/>
            <person name="Kadota M"/>
            <person name="Koyanagi M"/>
            <person name="Keeley SD"/>
            <person name="Tatsumi K"/>
            <person name="Tanaka K"/>
            <person name="Motone F"/>
            <person name="Kageyama Y"/>
            <person name="Nozu R"/>
            <person name="Adachi N"/>
            <person name="Nishimura O"/>
            <person name="Nakagawa R"/>
            <person name="Tanegashima C"/>
            <person name="Kiyatake I"/>
            <person name="Matsumoto R"/>
            <person name="Murakumo K"/>
            <person name="Nishida K"/>
            <person name="Terakita A"/>
            <person name="Kuratani S"/>
            <person name="Sato K"/>
            <person name="Hyodo S Kuraku.S."/>
        </authorList>
    </citation>
    <scope>NUCLEOTIDE SEQUENCE [LARGE SCALE GENOMIC DNA]</scope>
</reference>
<dbReference type="Proteomes" id="UP000288216">
    <property type="component" value="Unassembled WGS sequence"/>
</dbReference>
<dbReference type="AlphaFoldDB" id="A0A401NM34"/>
<name>A0A401NM34_SCYTO</name>
<protein>
    <submittedName>
        <fullName evidence="1">Uncharacterized protein</fullName>
    </submittedName>
</protein>
<proteinExistence type="predicted"/>
<evidence type="ECO:0000313" key="2">
    <source>
        <dbReference type="Proteomes" id="UP000288216"/>
    </source>
</evidence>
<evidence type="ECO:0000313" key="1">
    <source>
        <dbReference type="EMBL" id="GCB61945.1"/>
    </source>
</evidence>